<evidence type="ECO:0000256" key="1">
    <source>
        <dbReference type="SAM" id="Coils"/>
    </source>
</evidence>
<evidence type="ECO:0000313" key="3">
    <source>
        <dbReference type="EMBL" id="CAH2273022.1"/>
    </source>
</evidence>
<keyword evidence="1" id="KW-0175">Coiled coil</keyword>
<feature type="compositionally biased region" description="Basic and acidic residues" evidence="2">
    <location>
        <begin position="1"/>
        <end position="16"/>
    </location>
</feature>
<gene>
    <name evidence="3" type="ORF">PECUL_23A030596</name>
</gene>
<sequence length="133" mass="14657">MSERELDAAEGKEKSYKPSNSKPEHTGATSSKAASRPQSPLLTNAVPDMASSIGSEENSNYCEALEATLEALQSRAQRLVDKINEGRTKDQELMKSFNESLAMKRDRPYLPPGAQQALSSWRPQLPSCRSEET</sequence>
<dbReference type="InterPro" id="IPR034609">
    <property type="entry name" value="Syce2"/>
</dbReference>
<dbReference type="PANTHER" id="PTHR28398:SF1">
    <property type="entry name" value="SYNAPTONEMAL COMPLEX CENTRAL ELEMENT PROTEIN 2"/>
    <property type="match status" value="1"/>
</dbReference>
<dbReference type="PANTHER" id="PTHR28398">
    <property type="entry name" value="SYNAPTONEMAL COMPLEX CENTRAL ELEMENT PROTEIN 2"/>
    <property type="match status" value="1"/>
</dbReference>
<proteinExistence type="predicted"/>
<keyword evidence="4" id="KW-1185">Reference proteome</keyword>
<feature type="compositionally biased region" description="Polar residues" evidence="2">
    <location>
        <begin position="17"/>
        <end position="42"/>
    </location>
</feature>
<dbReference type="GO" id="GO:0000801">
    <property type="term" value="C:central element"/>
    <property type="evidence" value="ECO:0007669"/>
    <property type="project" value="InterPro"/>
</dbReference>
<accession>A0AAD1RJL3</accession>
<dbReference type="Proteomes" id="UP001295444">
    <property type="component" value="Chromosome 03"/>
</dbReference>
<dbReference type="EMBL" id="OW240914">
    <property type="protein sequence ID" value="CAH2273022.1"/>
    <property type="molecule type" value="Genomic_DNA"/>
</dbReference>
<feature type="coiled-coil region" evidence="1">
    <location>
        <begin position="62"/>
        <end position="89"/>
    </location>
</feature>
<protein>
    <submittedName>
        <fullName evidence="3">Uncharacterized protein</fullName>
    </submittedName>
</protein>
<dbReference type="GO" id="GO:0007130">
    <property type="term" value="P:synaptonemal complex assembly"/>
    <property type="evidence" value="ECO:0007669"/>
    <property type="project" value="InterPro"/>
</dbReference>
<feature type="region of interest" description="Disordered" evidence="2">
    <location>
        <begin position="111"/>
        <end position="133"/>
    </location>
</feature>
<feature type="region of interest" description="Disordered" evidence="2">
    <location>
        <begin position="1"/>
        <end position="58"/>
    </location>
</feature>
<name>A0AAD1RJL3_PELCU</name>
<evidence type="ECO:0000313" key="4">
    <source>
        <dbReference type="Proteomes" id="UP001295444"/>
    </source>
</evidence>
<dbReference type="AlphaFoldDB" id="A0AAD1RJL3"/>
<evidence type="ECO:0000256" key="2">
    <source>
        <dbReference type="SAM" id="MobiDB-lite"/>
    </source>
</evidence>
<reference evidence="3" key="1">
    <citation type="submission" date="2022-03" db="EMBL/GenBank/DDBJ databases">
        <authorList>
            <person name="Alioto T."/>
            <person name="Alioto T."/>
            <person name="Gomez Garrido J."/>
        </authorList>
    </citation>
    <scope>NUCLEOTIDE SEQUENCE</scope>
</reference>
<organism evidence="3 4">
    <name type="scientific">Pelobates cultripes</name>
    <name type="common">Western spadefoot toad</name>
    <dbReference type="NCBI Taxonomy" id="61616"/>
    <lineage>
        <taxon>Eukaryota</taxon>
        <taxon>Metazoa</taxon>
        <taxon>Chordata</taxon>
        <taxon>Craniata</taxon>
        <taxon>Vertebrata</taxon>
        <taxon>Euteleostomi</taxon>
        <taxon>Amphibia</taxon>
        <taxon>Batrachia</taxon>
        <taxon>Anura</taxon>
        <taxon>Pelobatoidea</taxon>
        <taxon>Pelobatidae</taxon>
        <taxon>Pelobates</taxon>
    </lineage>
</organism>